<gene>
    <name evidence="1" type="ORF">ABT39_MTgene899</name>
</gene>
<name>A0A117NJ76_PICGL</name>
<reference evidence="1" key="1">
    <citation type="journal article" date="2015" name="Genome Biol. Evol.">
        <title>Organellar Genomes of White Spruce (Picea glauca): Assembly and Annotation.</title>
        <authorList>
            <person name="Jackman S.D."/>
            <person name="Warren R.L."/>
            <person name="Gibb E.A."/>
            <person name="Vandervalk B.P."/>
            <person name="Mohamadi H."/>
            <person name="Chu J."/>
            <person name="Raymond A."/>
            <person name="Pleasance S."/>
            <person name="Coope R."/>
            <person name="Wildung M.R."/>
            <person name="Ritland C.E."/>
            <person name="Bousquet J."/>
            <person name="Jones S.J."/>
            <person name="Bohlmann J."/>
            <person name="Birol I."/>
        </authorList>
    </citation>
    <scope>NUCLEOTIDE SEQUENCE [LARGE SCALE GENOMIC DNA]</scope>
    <source>
        <tissue evidence="1">Flushing bud</tissue>
    </source>
</reference>
<evidence type="ECO:0000313" key="1">
    <source>
        <dbReference type="EMBL" id="KUM51053.1"/>
    </source>
</evidence>
<sequence length="72" mass="8702">MGLSDPHMDRLSLLYSRYTTLPRLTFGRLPASDKEIKWGWISKVGCSFVRWGWVVIFLRYWRWSILLYLSIY</sequence>
<dbReference type="AlphaFoldDB" id="A0A117NJ76"/>
<organism evidence="1">
    <name type="scientific">Picea glauca</name>
    <name type="common">White spruce</name>
    <name type="synonym">Pinus glauca</name>
    <dbReference type="NCBI Taxonomy" id="3330"/>
    <lineage>
        <taxon>Eukaryota</taxon>
        <taxon>Viridiplantae</taxon>
        <taxon>Streptophyta</taxon>
        <taxon>Embryophyta</taxon>
        <taxon>Tracheophyta</taxon>
        <taxon>Spermatophyta</taxon>
        <taxon>Pinopsida</taxon>
        <taxon>Pinidae</taxon>
        <taxon>Conifers I</taxon>
        <taxon>Pinales</taxon>
        <taxon>Pinaceae</taxon>
        <taxon>Picea</taxon>
    </lineage>
</organism>
<proteinExistence type="predicted"/>
<dbReference type="EMBL" id="LKAM01000001">
    <property type="protein sequence ID" value="KUM51053.1"/>
    <property type="molecule type" value="Genomic_DNA"/>
</dbReference>
<accession>A0A117NJ76</accession>
<protein>
    <submittedName>
        <fullName evidence="1">Uncharacterized protein</fullName>
    </submittedName>
</protein>
<comment type="caution">
    <text evidence="1">The sequence shown here is derived from an EMBL/GenBank/DDBJ whole genome shotgun (WGS) entry which is preliminary data.</text>
</comment>
<geneLocation type="mitochondrion" evidence="1"/>
<keyword evidence="1" id="KW-0496">Mitochondrion</keyword>